<evidence type="ECO:0000256" key="2">
    <source>
        <dbReference type="ARBA" id="ARBA00006448"/>
    </source>
</evidence>
<evidence type="ECO:0000313" key="8">
    <source>
        <dbReference type="EMBL" id="QII81152.1"/>
    </source>
</evidence>
<dbReference type="Pfam" id="PF04239">
    <property type="entry name" value="DUF421"/>
    <property type="match status" value="1"/>
</dbReference>
<dbReference type="KEGG" id="jar:G7057_00820"/>
<accession>A0A6G7K7C0</accession>
<keyword evidence="9" id="KW-1185">Reference proteome</keyword>
<reference evidence="8 9" key="1">
    <citation type="journal article" date="2017" name="Int. J. Syst. Evol. Microbiol.">
        <title>Jeotgalibaca porci sp. nov. and Jeotgalibaca arthritidis sp. nov., isolated from pigs, and emended description of the genus Jeotgalibaca.</title>
        <authorList>
            <person name="Zamora L."/>
            <person name="Perez-Sancho M."/>
            <person name="Dominguez L."/>
            <person name="Fernandez-Garayzabal J.F."/>
            <person name="Vela A.I."/>
        </authorList>
    </citation>
    <scope>NUCLEOTIDE SEQUENCE [LARGE SCALE GENOMIC DNA]</scope>
    <source>
        <strain evidence="8 9">CECT 9157</strain>
    </source>
</reference>
<evidence type="ECO:0000256" key="5">
    <source>
        <dbReference type="ARBA" id="ARBA00022989"/>
    </source>
</evidence>
<organism evidence="8 9">
    <name type="scientific">Jeotgalibaca arthritidis</name>
    <dbReference type="NCBI Taxonomy" id="1868794"/>
    <lineage>
        <taxon>Bacteria</taxon>
        <taxon>Bacillati</taxon>
        <taxon>Bacillota</taxon>
        <taxon>Bacilli</taxon>
        <taxon>Lactobacillales</taxon>
        <taxon>Carnobacteriaceae</taxon>
        <taxon>Jeotgalibaca</taxon>
    </lineage>
</organism>
<keyword evidence="6" id="KW-0472">Membrane</keyword>
<dbReference type="PANTHER" id="PTHR34582">
    <property type="entry name" value="UPF0702 TRANSMEMBRANE PROTEIN YCAP"/>
    <property type="match status" value="1"/>
</dbReference>
<evidence type="ECO:0000313" key="9">
    <source>
        <dbReference type="Proteomes" id="UP000501451"/>
    </source>
</evidence>
<keyword evidence="3" id="KW-1003">Cell membrane</keyword>
<evidence type="ECO:0000259" key="7">
    <source>
        <dbReference type="Pfam" id="PF04239"/>
    </source>
</evidence>
<name>A0A6G7K7C0_9LACT</name>
<feature type="domain" description="YetF C-terminal" evidence="7">
    <location>
        <begin position="25"/>
        <end position="103"/>
    </location>
</feature>
<dbReference type="Proteomes" id="UP000501451">
    <property type="component" value="Chromosome"/>
</dbReference>
<evidence type="ECO:0000256" key="4">
    <source>
        <dbReference type="ARBA" id="ARBA00022692"/>
    </source>
</evidence>
<evidence type="ECO:0000256" key="3">
    <source>
        <dbReference type="ARBA" id="ARBA00022475"/>
    </source>
</evidence>
<dbReference type="GO" id="GO:0005886">
    <property type="term" value="C:plasma membrane"/>
    <property type="evidence" value="ECO:0007669"/>
    <property type="project" value="UniProtKB-SubCell"/>
</dbReference>
<dbReference type="PANTHER" id="PTHR34582:SF5">
    <property type="entry name" value="UPF0702 TRANSMEMBRANE PROTEIN YETF"/>
    <property type="match status" value="1"/>
</dbReference>
<dbReference type="AlphaFoldDB" id="A0A6G7K7C0"/>
<dbReference type="InterPro" id="IPR023090">
    <property type="entry name" value="UPF0702_alpha/beta_dom_sf"/>
</dbReference>
<evidence type="ECO:0000256" key="6">
    <source>
        <dbReference type="ARBA" id="ARBA00023136"/>
    </source>
</evidence>
<dbReference type="InterPro" id="IPR007353">
    <property type="entry name" value="DUF421"/>
</dbReference>
<proteinExistence type="inferred from homology"/>
<keyword evidence="4" id="KW-0812">Transmembrane</keyword>
<keyword evidence="5" id="KW-1133">Transmembrane helix</keyword>
<evidence type="ECO:0000256" key="1">
    <source>
        <dbReference type="ARBA" id="ARBA00004651"/>
    </source>
</evidence>
<comment type="subcellular location">
    <subcellularLocation>
        <location evidence="1">Cell membrane</location>
        <topology evidence="1">Multi-pass membrane protein</topology>
    </subcellularLocation>
</comment>
<dbReference type="EMBL" id="CP049740">
    <property type="protein sequence ID" value="QII81152.1"/>
    <property type="molecule type" value="Genomic_DNA"/>
</dbReference>
<gene>
    <name evidence="8" type="ORF">G7057_00820</name>
</gene>
<protein>
    <submittedName>
        <fullName evidence="8">DUF421 domain-containing protein</fullName>
    </submittedName>
</protein>
<dbReference type="Gene3D" id="3.30.240.20">
    <property type="entry name" value="bsu07140 like domains"/>
    <property type="match status" value="2"/>
</dbReference>
<sequence>MRRNDHQLLIYPVKNHPVSIRHHNQEGSFSLQEVDYAIMEINGQVSVMKKNGISGHFTYLLIDEGVLEDKALAAIEKDSKWLYDQLAELGSYHVSDIVYAEWSQDYGFYIQTYDMTLNRTIDIDG</sequence>
<comment type="similarity">
    <text evidence="2">Belongs to the UPF0702 family.</text>
</comment>